<dbReference type="InterPro" id="IPR018705">
    <property type="entry name" value="DUF2134_membrane"/>
</dbReference>
<dbReference type="Pfam" id="PF09977">
    <property type="entry name" value="Tad_C"/>
    <property type="match status" value="1"/>
</dbReference>
<sequence>MKRLASLFPRLSRLPGDRRGNITMLFAGGLVMMAGSAALAVDTGSLYLEKRRLQGVADAAALGAAGSQDVDAAARNAMAMNQAGDASIEKLERGVYSADSSLAPSTRFVAGGSDGNAVRLTLGRDVPLFFGKFLTGRPTARVSVMATAARVDLASFSIGSRLASVGGGLPGQILSGLAGTDLGLTVMDYQGLANADIDLLAFSDALRTQVNLQGATFGETLASGVTLPKALNAMAAVAGSSSNQTALRSIAARVPPVTVQLSKLIDLGPLAGESSADPSRAIKAQSYALVREMLSLATGKRQVDLDLGAGVPGVASTKVSLAIGERPAQSPWLAVTKDRSVKVRTAQARLYMDTRVGGTGLLSAASIHLPILVELANAEASLHSISCPTPSTATVTLDVTTAAGQVAIGDVDTGALGNFNAALTPRRAALVKVPLLAEATGQAQVSLGGASAQRTTFTAQEISAGTPHTVSTNDLVQGVAASLIRNMDLQVNTLGLGINLSLVTSAVGTALQGAAAPLDSVLSDLTKLLGVGVGQAEVRVNGLRCGKPILVG</sequence>
<protein>
    <submittedName>
        <fullName evidence="2">Putative membrane protein</fullName>
    </submittedName>
</protein>
<proteinExistence type="predicted"/>
<organism evidence="2 3">
    <name type="scientific">Sphingomonas kyeonggiensis</name>
    <dbReference type="NCBI Taxonomy" id="1268553"/>
    <lineage>
        <taxon>Bacteria</taxon>
        <taxon>Pseudomonadati</taxon>
        <taxon>Pseudomonadota</taxon>
        <taxon>Alphaproteobacteria</taxon>
        <taxon>Sphingomonadales</taxon>
        <taxon>Sphingomonadaceae</taxon>
        <taxon>Sphingomonas</taxon>
    </lineage>
</organism>
<name>A0A7W6NWC8_9SPHN</name>
<accession>A0A7W6NWC8</accession>
<dbReference type="AlphaFoldDB" id="A0A7W6NWC8"/>
<evidence type="ECO:0000313" key="2">
    <source>
        <dbReference type="EMBL" id="MBB4097536.1"/>
    </source>
</evidence>
<gene>
    <name evidence="2" type="ORF">GGR46_001069</name>
</gene>
<comment type="caution">
    <text evidence="2">The sequence shown here is derived from an EMBL/GenBank/DDBJ whole genome shotgun (WGS) entry which is preliminary data.</text>
</comment>
<reference evidence="2 3" key="1">
    <citation type="submission" date="2020-08" db="EMBL/GenBank/DDBJ databases">
        <title>Genomic Encyclopedia of Type Strains, Phase IV (KMG-IV): sequencing the most valuable type-strain genomes for metagenomic binning, comparative biology and taxonomic classification.</title>
        <authorList>
            <person name="Goeker M."/>
        </authorList>
    </citation>
    <scope>NUCLEOTIDE SEQUENCE [LARGE SCALE GENOMIC DNA]</scope>
    <source>
        <strain evidence="2 3">DSM 101806</strain>
    </source>
</reference>
<keyword evidence="3" id="KW-1185">Reference proteome</keyword>
<evidence type="ECO:0000259" key="1">
    <source>
        <dbReference type="Pfam" id="PF09977"/>
    </source>
</evidence>
<evidence type="ECO:0000313" key="3">
    <source>
        <dbReference type="Proteomes" id="UP000557392"/>
    </source>
</evidence>
<dbReference type="Proteomes" id="UP000557392">
    <property type="component" value="Unassembled WGS sequence"/>
</dbReference>
<dbReference type="EMBL" id="JACIEH010000001">
    <property type="protein sequence ID" value="MBB4097536.1"/>
    <property type="molecule type" value="Genomic_DNA"/>
</dbReference>
<feature type="domain" description="DUF2134" evidence="1">
    <location>
        <begin position="65"/>
        <end position="148"/>
    </location>
</feature>